<dbReference type="SUPFAM" id="SSF53474">
    <property type="entry name" value="alpha/beta-Hydrolases"/>
    <property type="match status" value="1"/>
</dbReference>
<reference evidence="1 2" key="1">
    <citation type="submission" date="2019-10" db="EMBL/GenBank/DDBJ databases">
        <title>Isolation, Identification of Microvirga thermotolerans HR1, a novel thermophilic bacterium and Comparative Genomics of the genus Microvirga.</title>
        <authorList>
            <person name="Li J."/>
            <person name="Zhang W."/>
            <person name="Lin M."/>
            <person name="Wang J."/>
        </authorList>
    </citation>
    <scope>NUCLEOTIDE SEQUENCE [LARGE SCALE GENOMIC DNA]</scope>
    <source>
        <strain evidence="1 2">HR1</strain>
    </source>
</reference>
<keyword evidence="2" id="KW-1185">Reference proteome</keyword>
<organism evidence="1 2">
    <name type="scientific">Microvirga thermotolerans</name>
    <dbReference type="NCBI Taxonomy" id="2651334"/>
    <lineage>
        <taxon>Bacteria</taxon>
        <taxon>Pseudomonadati</taxon>
        <taxon>Pseudomonadota</taxon>
        <taxon>Alphaproteobacteria</taxon>
        <taxon>Hyphomicrobiales</taxon>
        <taxon>Methylobacteriaceae</taxon>
        <taxon>Microvirga</taxon>
    </lineage>
</organism>
<dbReference type="RefSeq" id="WP_152587142.1">
    <property type="nucleotide sequence ID" value="NZ_CP045423.1"/>
</dbReference>
<sequence>MPAEALTIVGHRSHPVPGALIRAPEKSRHLAVLFPGFGYRNTMPLLYYSRALLLARGADVLTVDYAYDTLPAFLEAQNEEKLAWIRSDASAVFDAVEALDRYERLTIIGKSAGTAAMALTVPGRAELASADLVWLTPGFNTPGMPEGMAQCRQRSIVFIGTADPHYKETHLAAARSRGAEVAVFEGLDHGLEKSGDIHGSITAMVHIMKRLDEWIG</sequence>
<evidence type="ECO:0008006" key="3">
    <source>
        <dbReference type="Google" id="ProtNLM"/>
    </source>
</evidence>
<evidence type="ECO:0000313" key="2">
    <source>
        <dbReference type="Proteomes" id="UP000325614"/>
    </source>
</evidence>
<protein>
    <recommendedName>
        <fullName evidence="3">Alpha/beta hydrolase</fullName>
    </recommendedName>
</protein>
<dbReference type="AlphaFoldDB" id="A0A5P9K0H7"/>
<dbReference type="Proteomes" id="UP000325614">
    <property type="component" value="Chromosome"/>
</dbReference>
<accession>A0A5P9K0H7</accession>
<dbReference type="InterPro" id="IPR029058">
    <property type="entry name" value="AB_hydrolase_fold"/>
</dbReference>
<dbReference type="Gene3D" id="3.40.50.1820">
    <property type="entry name" value="alpha/beta hydrolase"/>
    <property type="match status" value="1"/>
</dbReference>
<proteinExistence type="predicted"/>
<evidence type="ECO:0000313" key="1">
    <source>
        <dbReference type="EMBL" id="QFU17508.1"/>
    </source>
</evidence>
<gene>
    <name evidence="1" type="ORF">GDR74_15520</name>
</gene>
<name>A0A5P9K0H7_9HYPH</name>
<dbReference type="EMBL" id="CP045423">
    <property type="protein sequence ID" value="QFU17508.1"/>
    <property type="molecule type" value="Genomic_DNA"/>
</dbReference>
<dbReference type="KEGG" id="mico:GDR74_15520"/>